<proteinExistence type="predicted"/>
<feature type="compositionally biased region" description="Gly residues" evidence="1">
    <location>
        <begin position="68"/>
        <end position="85"/>
    </location>
</feature>
<keyword evidence="3" id="KW-1185">Reference proteome</keyword>
<accession>A0A386ZG78</accession>
<reference evidence="2 3" key="1">
    <citation type="submission" date="2018-09" db="EMBL/GenBank/DDBJ databases">
        <title>Nocardia yunnanensis sp. nov., an actinomycete isolated from a soil sample.</title>
        <authorList>
            <person name="Zhang J."/>
        </authorList>
    </citation>
    <scope>NUCLEOTIDE SEQUENCE [LARGE SCALE GENOMIC DNA]</scope>
    <source>
        <strain evidence="2 3">CFHS0054</strain>
    </source>
</reference>
<dbReference type="EMBL" id="CP032568">
    <property type="protein sequence ID" value="AYF76467.1"/>
    <property type="molecule type" value="Genomic_DNA"/>
</dbReference>
<evidence type="ECO:0000313" key="2">
    <source>
        <dbReference type="EMBL" id="AYF76467.1"/>
    </source>
</evidence>
<evidence type="ECO:0000313" key="3">
    <source>
        <dbReference type="Proteomes" id="UP000267164"/>
    </source>
</evidence>
<dbReference type="AlphaFoldDB" id="A0A386ZG78"/>
<evidence type="ECO:0000256" key="1">
    <source>
        <dbReference type="SAM" id="MobiDB-lite"/>
    </source>
</evidence>
<feature type="compositionally biased region" description="Low complexity" evidence="1">
    <location>
        <begin position="54"/>
        <end position="67"/>
    </location>
</feature>
<feature type="compositionally biased region" description="Basic and acidic residues" evidence="1">
    <location>
        <begin position="14"/>
        <end position="43"/>
    </location>
</feature>
<gene>
    <name evidence="2" type="ORF">D7D52_24555</name>
</gene>
<feature type="compositionally biased region" description="Polar residues" evidence="1">
    <location>
        <begin position="1"/>
        <end position="13"/>
    </location>
</feature>
<name>A0A386ZG78_9NOCA</name>
<dbReference type="OrthoDB" id="123178at2"/>
<feature type="region of interest" description="Disordered" evidence="1">
    <location>
        <begin position="1"/>
        <end position="99"/>
    </location>
</feature>
<dbReference type="Proteomes" id="UP000267164">
    <property type="component" value="Chromosome"/>
</dbReference>
<organism evidence="2 3">
    <name type="scientific">Nocardia yunnanensis</name>
    <dbReference type="NCBI Taxonomy" id="2382165"/>
    <lineage>
        <taxon>Bacteria</taxon>
        <taxon>Bacillati</taxon>
        <taxon>Actinomycetota</taxon>
        <taxon>Actinomycetes</taxon>
        <taxon>Mycobacteriales</taxon>
        <taxon>Nocardiaceae</taxon>
        <taxon>Nocardia</taxon>
    </lineage>
</organism>
<sequence>MTTEFNSRNQIQPDQRDDVQHGRHGELPPVEGEDRRRGERDNEYAPATGDVASPDIQPAPQDIQQGPAGQGLGGQSLGTDQGLGGQSLDDGGHDAGTAQLRDHWRDVQIMFVDDPKDAVTRADALVAEALEQLTDRCSRRREELESRWSRGDAADTEEMRQALRGYRELFDQLLGTASGATNI</sequence>
<dbReference type="KEGG" id="nyu:D7D52_24555"/>
<dbReference type="RefSeq" id="WP_120740010.1">
    <property type="nucleotide sequence ID" value="NZ_CP032568.1"/>
</dbReference>
<protein>
    <submittedName>
        <fullName evidence="2">Uncharacterized protein</fullName>
    </submittedName>
</protein>